<dbReference type="OrthoDB" id="421327at2759"/>
<evidence type="ECO:0000256" key="4">
    <source>
        <dbReference type="ARBA" id="ARBA00023004"/>
    </source>
</evidence>
<evidence type="ECO:0000256" key="3">
    <source>
        <dbReference type="ARBA" id="ARBA00022946"/>
    </source>
</evidence>
<dbReference type="PANTHER" id="PTHR13184:SF5">
    <property type="entry name" value="METHYLTRANSFERASE-LIKE PROTEIN 17, MITOCHONDRIAL"/>
    <property type="match status" value="1"/>
</dbReference>
<gene>
    <name evidence="9" type="ORF">P167DRAFT_473450</name>
</gene>
<dbReference type="InParanoid" id="A0A3N4KSL6"/>
<evidence type="ECO:0000256" key="6">
    <source>
        <dbReference type="ARBA" id="ARBA00023128"/>
    </source>
</evidence>
<comment type="function">
    <text evidence="7">Mitochondrial ribosome (mitoribosome) assembly factor. Binds at the interface of the head and body domains of the mitochondrial small ribosomal subunit (mt-SSU), occluding the mRNA channel and preventing compaction of the head domain towards the body. Probable inactive methyltransferase: retains the characteristic folding and ability to bind S-adenosyl-L-methionine, but it probably lost its methyltransferase activity.</text>
</comment>
<evidence type="ECO:0000256" key="5">
    <source>
        <dbReference type="ARBA" id="ARBA00023014"/>
    </source>
</evidence>
<evidence type="ECO:0000313" key="9">
    <source>
        <dbReference type="EMBL" id="RPB08755.1"/>
    </source>
</evidence>
<dbReference type="InterPro" id="IPR052571">
    <property type="entry name" value="Mt_RNA_Methyltransferase"/>
</dbReference>
<evidence type="ECO:0000256" key="7">
    <source>
        <dbReference type="ARBA" id="ARBA00045681"/>
    </source>
</evidence>
<keyword evidence="6" id="KW-0496">Mitochondrion</keyword>
<keyword evidence="2" id="KW-0479">Metal-binding</keyword>
<dbReference type="Proteomes" id="UP000277580">
    <property type="component" value="Unassembled WGS sequence"/>
</dbReference>
<evidence type="ECO:0000256" key="8">
    <source>
        <dbReference type="SAM" id="MobiDB-lite"/>
    </source>
</evidence>
<keyword evidence="5" id="KW-0411">Iron-sulfur</keyword>
<keyword evidence="10" id="KW-1185">Reference proteome</keyword>
<dbReference type="GO" id="GO:0046872">
    <property type="term" value="F:metal ion binding"/>
    <property type="evidence" value="ECO:0007669"/>
    <property type="project" value="UniProtKB-KW"/>
</dbReference>
<feature type="non-terminal residue" evidence="9">
    <location>
        <position position="1"/>
    </location>
</feature>
<comment type="subcellular location">
    <subcellularLocation>
        <location evidence="1">Mitochondrion</location>
    </subcellularLocation>
</comment>
<keyword evidence="3" id="KW-0809">Transit peptide</keyword>
<sequence length="608" mass="66400">EDYVRSVRTQWGSNLPENLLTDRELALYERHYGKPVRMLKAGEELFGDGPADTEGGSGGLEAGTTTLQGVDGEDIVDNTDLAAYSTGEEDVPAGDSDGHIERTHPLTSIGRFATHPSTIRVPPSVQQQTMDSLSSVPNKHLDAAATRIFGSRQLPDSPVFTNSGGKTLTKVLLDVEDARMSDIEAEVWLATVLPGYYSQSLSAMTELRRRLGGDWALGVRNVLDVGSGGAAVLAWRSVVEAEQALRRDEARARAGAEESTLPPPEADLSGIKATVVTAAEPLRYRMAKQLSDTTFIPRMPDRNPDNVFRSPSFGAGGATLEPNQKQVRKTYDLIVATHNMLPLRETHHRRDRIRKLWSHVNPSGGVLLLIEKGTPLGFEAIAGARAALLRNYIASPDSTHRTVGGNSAVEAGLDPVEKEAGAIVAPCTNHKECPLFPHGYTDGVGRKDWCHFVQRYERPTYLQRVMGANARNHDDILYSFVAVRRGVDYRRAGNPVIEPDPEEFRHPPEGAGAGAGAGAGWAPPTQSPYSMDQLRRYAFTLPRTLFPPIKRHGHVTLDVCTPSGTLERWTVPKSFSKTAFRDARKSRWGDLWALGGKSKTLRNVRVGG</sequence>
<feature type="region of interest" description="Disordered" evidence="8">
    <location>
        <begin position="45"/>
        <end position="74"/>
    </location>
</feature>
<dbReference type="GO" id="GO:0003735">
    <property type="term" value="F:structural constituent of ribosome"/>
    <property type="evidence" value="ECO:0007669"/>
    <property type="project" value="TreeGrafter"/>
</dbReference>
<dbReference type="PANTHER" id="PTHR13184">
    <property type="entry name" value="37S RIBOSOMAL PROTEIN S22"/>
    <property type="match status" value="1"/>
</dbReference>
<dbReference type="AlphaFoldDB" id="A0A3N4KSL6"/>
<keyword evidence="4" id="KW-0408">Iron</keyword>
<dbReference type="STRING" id="1392247.A0A3N4KSL6"/>
<evidence type="ECO:0000256" key="2">
    <source>
        <dbReference type="ARBA" id="ARBA00022723"/>
    </source>
</evidence>
<evidence type="ECO:0008006" key="11">
    <source>
        <dbReference type="Google" id="ProtNLM"/>
    </source>
</evidence>
<evidence type="ECO:0000313" key="10">
    <source>
        <dbReference type="Proteomes" id="UP000277580"/>
    </source>
</evidence>
<proteinExistence type="predicted"/>
<name>A0A3N4KSL6_9PEZI</name>
<protein>
    <recommendedName>
        <fullName evidence="11">Rsm22-domain-containing protein</fullName>
    </recommendedName>
</protein>
<dbReference type="Pfam" id="PF09243">
    <property type="entry name" value="Rsm22"/>
    <property type="match status" value="1"/>
</dbReference>
<evidence type="ECO:0000256" key="1">
    <source>
        <dbReference type="ARBA" id="ARBA00004173"/>
    </source>
</evidence>
<dbReference type="GO" id="GO:0005763">
    <property type="term" value="C:mitochondrial small ribosomal subunit"/>
    <property type="evidence" value="ECO:0007669"/>
    <property type="project" value="TreeGrafter"/>
</dbReference>
<dbReference type="GO" id="GO:0008168">
    <property type="term" value="F:methyltransferase activity"/>
    <property type="evidence" value="ECO:0007669"/>
    <property type="project" value="InterPro"/>
</dbReference>
<accession>A0A3N4KSL6</accession>
<dbReference type="EMBL" id="ML119159">
    <property type="protein sequence ID" value="RPB08755.1"/>
    <property type="molecule type" value="Genomic_DNA"/>
</dbReference>
<organism evidence="9 10">
    <name type="scientific">Morchella conica CCBAS932</name>
    <dbReference type="NCBI Taxonomy" id="1392247"/>
    <lineage>
        <taxon>Eukaryota</taxon>
        <taxon>Fungi</taxon>
        <taxon>Dikarya</taxon>
        <taxon>Ascomycota</taxon>
        <taxon>Pezizomycotina</taxon>
        <taxon>Pezizomycetes</taxon>
        <taxon>Pezizales</taxon>
        <taxon>Morchellaceae</taxon>
        <taxon>Morchella</taxon>
    </lineage>
</organism>
<feature type="region of interest" description="Disordered" evidence="8">
    <location>
        <begin position="494"/>
        <end position="525"/>
    </location>
</feature>
<reference evidence="9 10" key="1">
    <citation type="journal article" date="2018" name="Nat. Ecol. Evol.">
        <title>Pezizomycetes genomes reveal the molecular basis of ectomycorrhizal truffle lifestyle.</title>
        <authorList>
            <person name="Murat C."/>
            <person name="Payen T."/>
            <person name="Noel B."/>
            <person name="Kuo A."/>
            <person name="Morin E."/>
            <person name="Chen J."/>
            <person name="Kohler A."/>
            <person name="Krizsan K."/>
            <person name="Balestrini R."/>
            <person name="Da Silva C."/>
            <person name="Montanini B."/>
            <person name="Hainaut M."/>
            <person name="Levati E."/>
            <person name="Barry K.W."/>
            <person name="Belfiori B."/>
            <person name="Cichocki N."/>
            <person name="Clum A."/>
            <person name="Dockter R.B."/>
            <person name="Fauchery L."/>
            <person name="Guy J."/>
            <person name="Iotti M."/>
            <person name="Le Tacon F."/>
            <person name="Lindquist E.A."/>
            <person name="Lipzen A."/>
            <person name="Malagnac F."/>
            <person name="Mello A."/>
            <person name="Molinier V."/>
            <person name="Miyauchi S."/>
            <person name="Poulain J."/>
            <person name="Riccioni C."/>
            <person name="Rubini A."/>
            <person name="Sitrit Y."/>
            <person name="Splivallo R."/>
            <person name="Traeger S."/>
            <person name="Wang M."/>
            <person name="Zifcakova L."/>
            <person name="Wipf D."/>
            <person name="Zambonelli A."/>
            <person name="Paolocci F."/>
            <person name="Nowrousian M."/>
            <person name="Ottonello S."/>
            <person name="Baldrian P."/>
            <person name="Spatafora J.W."/>
            <person name="Henrissat B."/>
            <person name="Nagy L.G."/>
            <person name="Aury J.M."/>
            <person name="Wincker P."/>
            <person name="Grigoriev I.V."/>
            <person name="Bonfante P."/>
            <person name="Martin F.M."/>
        </authorList>
    </citation>
    <scope>NUCLEOTIDE SEQUENCE [LARGE SCALE GENOMIC DNA]</scope>
    <source>
        <strain evidence="9 10">CCBAS932</strain>
    </source>
</reference>
<dbReference type="GO" id="GO:0051536">
    <property type="term" value="F:iron-sulfur cluster binding"/>
    <property type="evidence" value="ECO:0007669"/>
    <property type="project" value="UniProtKB-KW"/>
</dbReference>
<dbReference type="GO" id="GO:0006412">
    <property type="term" value="P:translation"/>
    <property type="evidence" value="ECO:0007669"/>
    <property type="project" value="InterPro"/>
</dbReference>
<feature type="non-terminal residue" evidence="9">
    <location>
        <position position="608"/>
    </location>
</feature>
<dbReference type="FunCoup" id="A0A3N4KSL6">
    <property type="interactions" value="301"/>
</dbReference>
<dbReference type="InterPro" id="IPR015324">
    <property type="entry name" value="Ribosomal_Rsm22-like"/>
</dbReference>